<dbReference type="InterPro" id="IPR023214">
    <property type="entry name" value="HAD_sf"/>
</dbReference>
<dbReference type="AlphaFoldDB" id="A0A6A1VZ87"/>
<dbReference type="InterPro" id="IPR036412">
    <property type="entry name" value="HAD-like_sf"/>
</dbReference>
<dbReference type="EMBL" id="RXIC02000021">
    <property type="protein sequence ID" value="KAB1218023.1"/>
    <property type="molecule type" value="Genomic_DNA"/>
</dbReference>
<reference evidence="1 2" key="1">
    <citation type="journal article" date="2019" name="Plant Biotechnol. J.">
        <title>The red bayberry genome and genetic basis of sex determination.</title>
        <authorList>
            <person name="Jia H.M."/>
            <person name="Jia H.J."/>
            <person name="Cai Q.L."/>
            <person name="Wang Y."/>
            <person name="Zhao H.B."/>
            <person name="Yang W.F."/>
            <person name="Wang G.Y."/>
            <person name="Li Y.H."/>
            <person name="Zhan D.L."/>
            <person name="Shen Y.T."/>
            <person name="Niu Q.F."/>
            <person name="Chang L."/>
            <person name="Qiu J."/>
            <person name="Zhao L."/>
            <person name="Xie H.B."/>
            <person name="Fu W.Y."/>
            <person name="Jin J."/>
            <person name="Li X.W."/>
            <person name="Jiao Y."/>
            <person name="Zhou C.C."/>
            <person name="Tu T."/>
            <person name="Chai C.Y."/>
            <person name="Gao J.L."/>
            <person name="Fan L.J."/>
            <person name="van de Weg E."/>
            <person name="Wang J.Y."/>
            <person name="Gao Z.S."/>
        </authorList>
    </citation>
    <scope>NUCLEOTIDE SEQUENCE [LARGE SCALE GENOMIC DNA]</scope>
    <source>
        <tissue evidence="1">Leaves</tissue>
    </source>
</reference>
<dbReference type="Gene3D" id="3.40.50.1000">
    <property type="entry name" value="HAD superfamily/HAD-like"/>
    <property type="match status" value="1"/>
</dbReference>
<dbReference type="FunFam" id="3.40.50.1000:FF:000137">
    <property type="entry name" value="Hydrolase family protein / HAD-superfamily protein"/>
    <property type="match status" value="1"/>
</dbReference>
<dbReference type="InterPro" id="IPR006357">
    <property type="entry name" value="HAD-SF_hydro_IIA"/>
</dbReference>
<dbReference type="NCBIfam" id="TIGR01460">
    <property type="entry name" value="HAD-SF-IIA"/>
    <property type="match status" value="1"/>
</dbReference>
<feature type="non-terminal residue" evidence="1">
    <location>
        <position position="274"/>
    </location>
</feature>
<dbReference type="PANTHER" id="PTHR14269:SF49">
    <property type="entry name" value="HYDROLASE FAMILY PROTEIN _ HAD-SUPERFAMILY PROTEIN"/>
    <property type="match status" value="1"/>
</dbReference>
<dbReference type="PANTHER" id="PTHR14269">
    <property type="entry name" value="CDP-DIACYLGLYCEROL--GLYCEROL-3-PHOSPHATE 3-PHOSPHATIDYLTRANSFERASE-RELATED"/>
    <property type="match status" value="1"/>
</dbReference>
<dbReference type="NCBIfam" id="TIGR01456">
    <property type="entry name" value="CECR5"/>
    <property type="match status" value="1"/>
</dbReference>
<protein>
    <submittedName>
        <fullName evidence="1">Uncharacterized protein</fullName>
    </submittedName>
</protein>
<gene>
    <name evidence="1" type="ORF">CJ030_MR3G014567</name>
</gene>
<keyword evidence="2" id="KW-1185">Reference proteome</keyword>
<comment type="caution">
    <text evidence="1">The sequence shown here is derived from an EMBL/GenBank/DDBJ whole genome shotgun (WGS) entry which is preliminary data.</text>
</comment>
<dbReference type="Proteomes" id="UP000516437">
    <property type="component" value="Chromosome 3"/>
</dbReference>
<dbReference type="OrthoDB" id="10251048at2759"/>
<name>A0A6A1VZ87_9ROSI</name>
<dbReference type="InterPro" id="IPR006353">
    <property type="entry name" value="HAD-SF_hydro_IIA_CECR5"/>
</dbReference>
<evidence type="ECO:0000313" key="2">
    <source>
        <dbReference type="Proteomes" id="UP000516437"/>
    </source>
</evidence>
<dbReference type="GO" id="GO:0046474">
    <property type="term" value="P:glycerophospholipid biosynthetic process"/>
    <property type="evidence" value="ECO:0007669"/>
    <property type="project" value="TreeGrafter"/>
</dbReference>
<dbReference type="SUPFAM" id="SSF56784">
    <property type="entry name" value="HAD-like"/>
    <property type="match status" value="1"/>
</dbReference>
<dbReference type="GO" id="GO:0005739">
    <property type="term" value="C:mitochondrion"/>
    <property type="evidence" value="ECO:0007669"/>
    <property type="project" value="TreeGrafter"/>
</dbReference>
<dbReference type="InterPro" id="IPR050324">
    <property type="entry name" value="CDP-alcohol_PTase-I"/>
</dbReference>
<proteinExistence type="predicted"/>
<organism evidence="1 2">
    <name type="scientific">Morella rubra</name>
    <name type="common">Chinese bayberry</name>
    <dbReference type="NCBI Taxonomy" id="262757"/>
    <lineage>
        <taxon>Eukaryota</taxon>
        <taxon>Viridiplantae</taxon>
        <taxon>Streptophyta</taxon>
        <taxon>Embryophyta</taxon>
        <taxon>Tracheophyta</taxon>
        <taxon>Spermatophyta</taxon>
        <taxon>Magnoliopsida</taxon>
        <taxon>eudicotyledons</taxon>
        <taxon>Gunneridae</taxon>
        <taxon>Pentapetalae</taxon>
        <taxon>rosids</taxon>
        <taxon>fabids</taxon>
        <taxon>Fagales</taxon>
        <taxon>Myricaceae</taxon>
        <taxon>Morella</taxon>
    </lineage>
</organism>
<evidence type="ECO:0000313" key="1">
    <source>
        <dbReference type="EMBL" id="KAB1218023.1"/>
    </source>
</evidence>
<accession>A0A6A1VZ87</accession>
<sequence length="274" mass="30418">SFGIAFDIDGVVLRGRVPIGGSPQALKRLCGDSGGGILESRQAIELSELLGVCILPSQVVQGHSPFKTLLKRYENELIIATGKGEPALVMSEYGFKKVLSVDDYSSYFENIDPVSQYKMWTTKRESSKKSCPKKFPSYNITSDRVKAAFVVSDPVDWGRDIQVLCDILRSGGLPGQENGRQTPLYFASDDLEYQAAFPSKRLGMGAFRIALESVFNREYWGKHPLDRAGHPWFSILTRTGVFRGKENHAEIPADLVVDTVEEAVDYILKKESDS</sequence>
<dbReference type="Pfam" id="PF13344">
    <property type="entry name" value="Hydrolase_6"/>
    <property type="match status" value="1"/>
</dbReference>